<comment type="caution">
    <text evidence="1">The sequence shown here is derived from an EMBL/GenBank/DDBJ whole genome shotgun (WGS) entry which is preliminary data.</text>
</comment>
<sequence>MGRKIDGAERWGERLMGQRDAVEFWVGEIEKERKIDGAERCGRVLGWRNREREKDRWGREMGRKTYGAERWGERLMGQRDGEKD</sequence>
<organism evidence="1 2">
    <name type="scientific">Elysia crispata</name>
    <name type="common">lettuce slug</name>
    <dbReference type="NCBI Taxonomy" id="231223"/>
    <lineage>
        <taxon>Eukaryota</taxon>
        <taxon>Metazoa</taxon>
        <taxon>Spiralia</taxon>
        <taxon>Lophotrochozoa</taxon>
        <taxon>Mollusca</taxon>
        <taxon>Gastropoda</taxon>
        <taxon>Heterobranchia</taxon>
        <taxon>Euthyneura</taxon>
        <taxon>Panpulmonata</taxon>
        <taxon>Sacoglossa</taxon>
        <taxon>Placobranchoidea</taxon>
        <taxon>Plakobranchidae</taxon>
        <taxon>Elysia</taxon>
    </lineage>
</organism>
<reference evidence="1" key="1">
    <citation type="journal article" date="2023" name="G3 (Bethesda)">
        <title>A reference genome for the long-term kleptoplast-retaining sea slug Elysia crispata morphotype clarki.</title>
        <authorList>
            <person name="Eastman K.E."/>
            <person name="Pendleton A.L."/>
            <person name="Shaikh M.A."/>
            <person name="Suttiyut T."/>
            <person name="Ogas R."/>
            <person name="Tomko P."/>
            <person name="Gavelis G."/>
            <person name="Widhalm J.R."/>
            <person name="Wisecaver J.H."/>
        </authorList>
    </citation>
    <scope>NUCLEOTIDE SEQUENCE</scope>
    <source>
        <strain evidence="1">ECLA1</strain>
    </source>
</reference>
<evidence type="ECO:0000313" key="2">
    <source>
        <dbReference type="Proteomes" id="UP001283361"/>
    </source>
</evidence>
<protein>
    <submittedName>
        <fullName evidence="1">Uncharacterized protein</fullName>
    </submittedName>
</protein>
<evidence type="ECO:0000313" key="1">
    <source>
        <dbReference type="EMBL" id="KAK3760004.1"/>
    </source>
</evidence>
<accession>A0AAE1D780</accession>
<keyword evidence="2" id="KW-1185">Reference proteome</keyword>
<proteinExistence type="predicted"/>
<dbReference type="AlphaFoldDB" id="A0AAE1D780"/>
<name>A0AAE1D780_9GAST</name>
<gene>
    <name evidence="1" type="ORF">RRG08_048746</name>
</gene>
<dbReference type="EMBL" id="JAWDGP010005048">
    <property type="protein sequence ID" value="KAK3760004.1"/>
    <property type="molecule type" value="Genomic_DNA"/>
</dbReference>
<dbReference type="Proteomes" id="UP001283361">
    <property type="component" value="Unassembled WGS sequence"/>
</dbReference>